<sequence length="592" mass="67763">MTRSQVLPATRAHDIEDILLRRHPRPAPHVLESPEHKERPLSIDQYMLMMKSYVDGLRATRNPISEETLILYVLVGADITKSGLNSRVPPTRRTQVTFNNDTELQNLREVVAQVQSHTNTLRHDQADTRVFPTTLVEATQQWYFKLTPGKFDSWDSFISEFNTQFPSFRPLPLHLEDLFKVKQLPNEPLKDHISQFMTEATRVRGLTKEGRLAAVLGGIMPLGDLWKDIKRLMVNSMVEFLDKADGFIKLEEGVRNAAPRVVSTGQKQNTSMSLSALAPVDLRFSQPIEESYFLLMLATCYKIRTKKQMLDETQQQQKTKKGKKKESMDNSSPRASSLLEKEPNQFMAQQTANNPIFSMIHQTDEAFDNQSSSSKQEETFKTWSQDSDTSNESQDLDTSDESQDSNTSKDEVPSHFMAQSAEEAYSQIEPIVKSEDESEEEEVAPMKIESNHHQKSTDRDNPLEFCVKIHQKLGHYAKQCPKGKIVKLLSHIQQTTGMSLKENYIESIFSTDDEFNSESLYPFKQWSDSDTPECYQMSIIQTMQPSPIITVQVLPTKYAKPIKVVGFFDTGASYKIMNPDILPKEYWKKEKQ</sequence>
<dbReference type="Gramene" id="evm.model.01.2317">
    <property type="protein sequence ID" value="cds.evm.model.01.2317"/>
    <property type="gene ID" value="evm.TU.01.2317"/>
</dbReference>
<name>A0A803NKP2_CANSA</name>
<feature type="region of interest" description="Disordered" evidence="1">
    <location>
        <begin position="309"/>
        <end position="341"/>
    </location>
</feature>
<organism evidence="3 4">
    <name type="scientific">Cannabis sativa</name>
    <name type="common">Hemp</name>
    <name type="synonym">Marijuana</name>
    <dbReference type="NCBI Taxonomy" id="3483"/>
    <lineage>
        <taxon>Eukaryota</taxon>
        <taxon>Viridiplantae</taxon>
        <taxon>Streptophyta</taxon>
        <taxon>Embryophyta</taxon>
        <taxon>Tracheophyta</taxon>
        <taxon>Spermatophyta</taxon>
        <taxon>Magnoliopsida</taxon>
        <taxon>eudicotyledons</taxon>
        <taxon>Gunneridae</taxon>
        <taxon>Pentapetalae</taxon>
        <taxon>rosids</taxon>
        <taxon>fabids</taxon>
        <taxon>Rosales</taxon>
        <taxon>Cannabaceae</taxon>
        <taxon>Cannabis</taxon>
    </lineage>
</organism>
<dbReference type="InterPro" id="IPR005162">
    <property type="entry name" value="Retrotrans_gag_dom"/>
</dbReference>
<feature type="domain" description="Retrotransposon gag" evidence="2">
    <location>
        <begin position="130"/>
        <end position="219"/>
    </location>
</feature>
<proteinExistence type="predicted"/>
<evidence type="ECO:0000313" key="3">
    <source>
        <dbReference type="EnsemblPlants" id="cds.evm.model.01.2317"/>
    </source>
</evidence>
<evidence type="ECO:0000259" key="2">
    <source>
        <dbReference type="Pfam" id="PF03732"/>
    </source>
</evidence>
<evidence type="ECO:0000313" key="4">
    <source>
        <dbReference type="Proteomes" id="UP000596661"/>
    </source>
</evidence>
<reference evidence="3" key="1">
    <citation type="submission" date="2018-11" db="EMBL/GenBank/DDBJ databases">
        <authorList>
            <person name="Grassa J C."/>
        </authorList>
    </citation>
    <scope>NUCLEOTIDE SEQUENCE [LARGE SCALE GENOMIC DNA]</scope>
</reference>
<dbReference type="EnsemblPlants" id="evm.model.01.2317">
    <property type="protein sequence ID" value="cds.evm.model.01.2317"/>
    <property type="gene ID" value="evm.TU.01.2317"/>
</dbReference>
<feature type="compositionally biased region" description="Basic and acidic residues" evidence="1">
    <location>
        <begin position="449"/>
        <end position="459"/>
    </location>
</feature>
<accession>A0A803NKP2</accession>
<dbReference type="EMBL" id="UZAU01000069">
    <property type="status" value="NOT_ANNOTATED_CDS"/>
    <property type="molecule type" value="Genomic_DNA"/>
</dbReference>
<dbReference type="Proteomes" id="UP000596661">
    <property type="component" value="Chromosome 1"/>
</dbReference>
<evidence type="ECO:0000256" key="1">
    <source>
        <dbReference type="SAM" id="MobiDB-lite"/>
    </source>
</evidence>
<feature type="compositionally biased region" description="Polar residues" evidence="1">
    <location>
        <begin position="381"/>
        <end position="393"/>
    </location>
</feature>
<reference evidence="3" key="2">
    <citation type="submission" date="2021-03" db="UniProtKB">
        <authorList>
            <consortium name="EnsemblPlants"/>
        </authorList>
    </citation>
    <scope>IDENTIFICATION</scope>
</reference>
<feature type="region of interest" description="Disordered" evidence="1">
    <location>
        <begin position="433"/>
        <end position="459"/>
    </location>
</feature>
<dbReference type="Pfam" id="PF03732">
    <property type="entry name" value="Retrotrans_gag"/>
    <property type="match status" value="1"/>
</dbReference>
<protein>
    <recommendedName>
        <fullName evidence="2">Retrotransposon gag domain-containing protein</fullName>
    </recommendedName>
</protein>
<keyword evidence="4" id="KW-1185">Reference proteome</keyword>
<dbReference type="AlphaFoldDB" id="A0A803NKP2"/>
<feature type="region of interest" description="Disordered" evidence="1">
    <location>
        <begin position="366"/>
        <end position="412"/>
    </location>
</feature>
<feature type="compositionally biased region" description="Acidic residues" evidence="1">
    <location>
        <begin position="394"/>
        <end position="403"/>
    </location>
</feature>